<evidence type="ECO:0000313" key="2">
    <source>
        <dbReference type="Proteomes" id="UP001333110"/>
    </source>
</evidence>
<protein>
    <submittedName>
        <fullName evidence="1">Uncharacterized protein</fullName>
    </submittedName>
</protein>
<reference evidence="1 2" key="1">
    <citation type="journal article" date="2023" name="J. Hered.">
        <title>Chromosome-level genome of the wood stork (Mycteria americana) provides insight into avian chromosome evolution.</title>
        <authorList>
            <person name="Flamio R. Jr."/>
            <person name="Ramstad K.M."/>
        </authorList>
    </citation>
    <scope>NUCLEOTIDE SEQUENCE [LARGE SCALE GENOMIC DNA]</scope>
    <source>
        <strain evidence="1">JAX WOST 10</strain>
    </source>
</reference>
<name>A0AAN7PMC8_MYCAM</name>
<dbReference type="Proteomes" id="UP001333110">
    <property type="component" value="Unassembled WGS sequence"/>
</dbReference>
<proteinExistence type="predicted"/>
<evidence type="ECO:0000313" key="1">
    <source>
        <dbReference type="EMBL" id="KAK4825561.1"/>
    </source>
</evidence>
<accession>A0AAN7PMC8</accession>
<dbReference type="AlphaFoldDB" id="A0AAN7PMC8"/>
<sequence>MQAGIERLQQIERAQQAAADQEGTAVCVQAGIKRPHIGPDIIPLYSALVRPHLEYCTQFWPPRCKKDVDRLERVQSRATKMIKGLGRLPL</sequence>
<gene>
    <name evidence="1" type="ORF">QYF61_000149</name>
</gene>
<organism evidence="1 2">
    <name type="scientific">Mycteria americana</name>
    <name type="common">Wood stork</name>
    <dbReference type="NCBI Taxonomy" id="33587"/>
    <lineage>
        <taxon>Eukaryota</taxon>
        <taxon>Metazoa</taxon>
        <taxon>Chordata</taxon>
        <taxon>Craniata</taxon>
        <taxon>Vertebrata</taxon>
        <taxon>Euteleostomi</taxon>
        <taxon>Archelosauria</taxon>
        <taxon>Archosauria</taxon>
        <taxon>Dinosauria</taxon>
        <taxon>Saurischia</taxon>
        <taxon>Theropoda</taxon>
        <taxon>Coelurosauria</taxon>
        <taxon>Aves</taxon>
        <taxon>Neognathae</taxon>
        <taxon>Neoaves</taxon>
        <taxon>Aequornithes</taxon>
        <taxon>Ciconiiformes</taxon>
        <taxon>Ciconiidae</taxon>
        <taxon>Mycteria</taxon>
    </lineage>
</organism>
<dbReference type="PANTHER" id="PTHR33332">
    <property type="entry name" value="REVERSE TRANSCRIPTASE DOMAIN-CONTAINING PROTEIN"/>
    <property type="match status" value="1"/>
</dbReference>
<dbReference type="EMBL" id="JAUNZN010000002">
    <property type="protein sequence ID" value="KAK4825561.1"/>
    <property type="molecule type" value="Genomic_DNA"/>
</dbReference>
<keyword evidence="2" id="KW-1185">Reference proteome</keyword>
<comment type="caution">
    <text evidence="1">The sequence shown here is derived from an EMBL/GenBank/DDBJ whole genome shotgun (WGS) entry which is preliminary data.</text>
</comment>